<comment type="caution">
    <text evidence="2">The sequence shown here is derived from an EMBL/GenBank/DDBJ whole genome shotgun (WGS) entry which is preliminary data.</text>
</comment>
<dbReference type="EMBL" id="BAAATK010000010">
    <property type="protein sequence ID" value="GAA2432638.1"/>
    <property type="molecule type" value="Genomic_DNA"/>
</dbReference>
<proteinExistence type="predicted"/>
<organism evidence="2 3">
    <name type="scientific">Streptomyces glaucus</name>
    <dbReference type="NCBI Taxonomy" id="284029"/>
    <lineage>
        <taxon>Bacteria</taxon>
        <taxon>Bacillati</taxon>
        <taxon>Actinomycetota</taxon>
        <taxon>Actinomycetes</taxon>
        <taxon>Kitasatosporales</taxon>
        <taxon>Streptomycetaceae</taxon>
        <taxon>Streptomyces</taxon>
    </lineage>
</organism>
<feature type="compositionally biased region" description="Basic and acidic residues" evidence="1">
    <location>
        <begin position="47"/>
        <end position="57"/>
    </location>
</feature>
<sequence>MAVPRLERGLEPGEGIVCRPSARFGIVHVEANRAKGGPNGGPGKVPSDIRQHQEPLD</sequence>
<accession>A0ABP5WPL2</accession>
<name>A0ABP5WPL2_9ACTN</name>
<evidence type="ECO:0000256" key="1">
    <source>
        <dbReference type="SAM" id="MobiDB-lite"/>
    </source>
</evidence>
<dbReference type="Proteomes" id="UP001500460">
    <property type="component" value="Unassembled WGS sequence"/>
</dbReference>
<evidence type="ECO:0000313" key="2">
    <source>
        <dbReference type="EMBL" id="GAA2432638.1"/>
    </source>
</evidence>
<protein>
    <submittedName>
        <fullName evidence="2">Uncharacterized protein</fullName>
    </submittedName>
</protein>
<evidence type="ECO:0000313" key="3">
    <source>
        <dbReference type="Proteomes" id="UP001500460"/>
    </source>
</evidence>
<reference evidence="3" key="1">
    <citation type="journal article" date="2019" name="Int. J. Syst. Evol. Microbiol.">
        <title>The Global Catalogue of Microorganisms (GCM) 10K type strain sequencing project: providing services to taxonomists for standard genome sequencing and annotation.</title>
        <authorList>
            <consortium name="The Broad Institute Genomics Platform"/>
            <consortium name="The Broad Institute Genome Sequencing Center for Infectious Disease"/>
            <person name="Wu L."/>
            <person name="Ma J."/>
        </authorList>
    </citation>
    <scope>NUCLEOTIDE SEQUENCE [LARGE SCALE GENOMIC DNA]</scope>
    <source>
        <strain evidence="3">JCM 6922</strain>
    </source>
</reference>
<keyword evidence="3" id="KW-1185">Reference proteome</keyword>
<feature type="region of interest" description="Disordered" evidence="1">
    <location>
        <begin position="30"/>
        <end position="57"/>
    </location>
</feature>
<gene>
    <name evidence="2" type="ORF">GCM10010421_21850</name>
</gene>